<dbReference type="GO" id="GO:0033290">
    <property type="term" value="C:eukaryotic 48S preinitiation complex"/>
    <property type="evidence" value="ECO:0007669"/>
    <property type="project" value="UniProtKB-UniRule"/>
</dbReference>
<comment type="caution">
    <text evidence="8">The sequence shown here is derived from an EMBL/GenBank/DDBJ whole genome shotgun (WGS) entry which is preliminary data.</text>
</comment>
<dbReference type="InterPro" id="IPR000717">
    <property type="entry name" value="PCI_dom"/>
</dbReference>
<comment type="function">
    <text evidence="5">Component of the eukaryotic translation initiation factor 3 (eIF-3) complex, which is involved in protein synthesis of a specialized repertoire of mRNAs and, together with other initiation factors, stimulates binding of mRNA and methionyl-tRNAi to the 40S ribosome. The eIF-3 complex specifically targets and initiates translation of a subset of mRNAs involved in cell proliferation.</text>
</comment>
<dbReference type="GO" id="GO:0001732">
    <property type="term" value="P:formation of cytoplasmic translation initiation complex"/>
    <property type="evidence" value="ECO:0007669"/>
    <property type="project" value="UniProtKB-UniRule"/>
</dbReference>
<evidence type="ECO:0000256" key="3">
    <source>
        <dbReference type="ARBA" id="ARBA00022540"/>
    </source>
</evidence>
<comment type="subcellular location">
    <subcellularLocation>
        <location evidence="5">Cytoplasm</location>
    </subcellularLocation>
</comment>
<dbReference type="AlphaFoldDB" id="A0A2A9MK74"/>
<dbReference type="RefSeq" id="XP_029222384.1">
    <property type="nucleotide sequence ID" value="XM_029359471.1"/>
</dbReference>
<evidence type="ECO:0000313" key="8">
    <source>
        <dbReference type="EMBL" id="PFH38375.1"/>
    </source>
</evidence>
<comment type="subunit">
    <text evidence="5">Component of the eukaryotic translation initiation factor 3 (eIF-3) complex.</text>
</comment>
<evidence type="ECO:0000313" key="9">
    <source>
        <dbReference type="Proteomes" id="UP000224006"/>
    </source>
</evidence>
<reference evidence="8 9" key="1">
    <citation type="submission" date="2017-09" db="EMBL/GenBank/DDBJ databases">
        <title>Genome sequencing of Besnoitia besnoiti strain Bb-Ger1.</title>
        <authorList>
            <person name="Schares G."/>
            <person name="Venepally P."/>
            <person name="Lorenzi H.A."/>
        </authorList>
    </citation>
    <scope>NUCLEOTIDE SEQUENCE [LARGE SCALE GENOMIC DNA]</scope>
    <source>
        <strain evidence="8 9">Bb-Ger1</strain>
    </source>
</reference>
<dbReference type="GeneID" id="40305779"/>
<sequence length="473" mass="53141">MTTFVPLATDGDGTASAVAVGDWLLEIMNQKDSAETRSYYTQFLEQFVKDEETEEQRIRDHFQLFELLLSQHQLVFNYLAQARQQQQPPAAQNDKNEKPAPRKTFMEAVHEVEEFFTLLIAMVVLRIENVEQAGQAAGTLCSVFRASTDMAEFRLRLLQSLYNAFPPNFPYRFPIFVATLEYAAETNLFHIMLPYIRYINEWMRDWNLPPSSKRQVFLILANELKKLKKTDEAYPFLKRHVQFFQNEKEEVLSNGATISAAVELIEDSIRLPDVVVFDGLLDLDAVMYLKKTAHASLIELLQIFVNQGPKELDAFKAKHPQVFEEHGLNYEQCLAKIRLLAVASLVQGRKKEVSIRSIGEALQLNEAAAEEVAVQAIGQGIVEAKIDQMARVLHVRSAMQREFGTQQWEELLERIEHWGEGVRALIGCMQSVKSQVASVAAAAANSNGPSPIALATAGSSPAPAPNAGTAHQH</sequence>
<evidence type="ECO:0000259" key="7">
    <source>
        <dbReference type="PROSITE" id="PS50250"/>
    </source>
</evidence>
<dbReference type="GO" id="GO:0016282">
    <property type="term" value="C:eukaryotic 43S preinitiation complex"/>
    <property type="evidence" value="ECO:0007669"/>
    <property type="project" value="UniProtKB-UniRule"/>
</dbReference>
<dbReference type="GO" id="GO:0071541">
    <property type="term" value="C:eukaryotic translation initiation factor 3 complex, eIF3m"/>
    <property type="evidence" value="ECO:0007669"/>
    <property type="project" value="UniProtKB-UniRule"/>
</dbReference>
<protein>
    <recommendedName>
        <fullName evidence="5">Eukaryotic translation initiation factor 3 subunit M</fullName>
        <shortName evidence="5">eIF3m</shortName>
    </recommendedName>
</protein>
<dbReference type="Pfam" id="PF01399">
    <property type="entry name" value="PCI"/>
    <property type="match status" value="1"/>
</dbReference>
<gene>
    <name evidence="8" type="ORF">BESB_007160</name>
</gene>
<dbReference type="InterPro" id="IPR045237">
    <property type="entry name" value="COPS7/eIF3m"/>
</dbReference>
<dbReference type="KEGG" id="bbes:BESB_007160"/>
<dbReference type="HAMAP" id="MF_03012">
    <property type="entry name" value="eIF3m"/>
    <property type="match status" value="1"/>
</dbReference>
<evidence type="ECO:0000256" key="6">
    <source>
        <dbReference type="SAM" id="MobiDB-lite"/>
    </source>
</evidence>
<keyword evidence="4 5" id="KW-0648">Protein biosynthesis</keyword>
<accession>A0A2A9MK74</accession>
<evidence type="ECO:0000256" key="1">
    <source>
        <dbReference type="ARBA" id="ARBA00008482"/>
    </source>
</evidence>
<organism evidence="8 9">
    <name type="scientific">Besnoitia besnoiti</name>
    <name type="common">Apicomplexan protozoan</name>
    <dbReference type="NCBI Taxonomy" id="94643"/>
    <lineage>
        <taxon>Eukaryota</taxon>
        <taxon>Sar</taxon>
        <taxon>Alveolata</taxon>
        <taxon>Apicomplexa</taxon>
        <taxon>Conoidasida</taxon>
        <taxon>Coccidia</taxon>
        <taxon>Eucoccidiorida</taxon>
        <taxon>Eimeriorina</taxon>
        <taxon>Sarcocystidae</taxon>
        <taxon>Besnoitia</taxon>
    </lineage>
</organism>
<evidence type="ECO:0000256" key="5">
    <source>
        <dbReference type="HAMAP-Rule" id="MF_03012"/>
    </source>
</evidence>
<proteinExistence type="inferred from homology"/>
<name>A0A2A9MK74_BESBE</name>
<comment type="similarity">
    <text evidence="5">Belongs to the eIF-3 subunit M family.</text>
</comment>
<dbReference type="Proteomes" id="UP000224006">
    <property type="component" value="Chromosome I"/>
</dbReference>
<feature type="domain" description="PCI" evidence="7">
    <location>
        <begin position="232"/>
        <end position="400"/>
    </location>
</feature>
<dbReference type="GO" id="GO:0003743">
    <property type="term" value="F:translation initiation factor activity"/>
    <property type="evidence" value="ECO:0007669"/>
    <property type="project" value="UniProtKB-UniRule"/>
</dbReference>
<dbReference type="VEuPathDB" id="ToxoDB:BESB_007160"/>
<evidence type="ECO:0000256" key="2">
    <source>
        <dbReference type="ARBA" id="ARBA00022490"/>
    </source>
</evidence>
<comment type="similarity">
    <text evidence="1">Belongs to the CSN7/EIF3M family. CSN7 subfamily.</text>
</comment>
<dbReference type="PANTHER" id="PTHR15350:SF2">
    <property type="entry name" value="EUKARYOTIC TRANSLATION INITIATION FACTOR 3 SUBUNIT M"/>
    <property type="match status" value="1"/>
</dbReference>
<feature type="region of interest" description="Disordered" evidence="6">
    <location>
        <begin position="454"/>
        <end position="473"/>
    </location>
</feature>
<dbReference type="InterPro" id="IPR027528">
    <property type="entry name" value="eIF3m"/>
</dbReference>
<dbReference type="OrthoDB" id="10267031at2759"/>
<keyword evidence="2 5" id="KW-0963">Cytoplasm</keyword>
<evidence type="ECO:0000256" key="4">
    <source>
        <dbReference type="ARBA" id="ARBA00022917"/>
    </source>
</evidence>
<dbReference type="SMART" id="SM00088">
    <property type="entry name" value="PINT"/>
    <property type="match status" value="1"/>
</dbReference>
<dbReference type="PROSITE" id="PS50250">
    <property type="entry name" value="PCI"/>
    <property type="match status" value="1"/>
</dbReference>
<keyword evidence="3 5" id="KW-0396">Initiation factor</keyword>
<keyword evidence="9" id="KW-1185">Reference proteome</keyword>
<dbReference type="STRING" id="94643.A0A2A9MK74"/>
<dbReference type="PANTHER" id="PTHR15350">
    <property type="entry name" value="COP9 SIGNALOSOME COMPLEX SUBUNIT 7/DENDRITIC CELL PROTEIN GA17"/>
    <property type="match status" value="1"/>
</dbReference>
<dbReference type="EMBL" id="NWUJ01000001">
    <property type="protein sequence ID" value="PFH38375.1"/>
    <property type="molecule type" value="Genomic_DNA"/>
</dbReference>